<keyword evidence="5" id="KW-0999">Mitochondrion inner membrane</keyword>
<feature type="binding site" evidence="5">
    <location>
        <position position="162"/>
    </location>
    <ligand>
        <name>S-adenosyl-L-methionine</name>
        <dbReference type="ChEBI" id="CHEBI:59789"/>
    </ligand>
</feature>
<feature type="domain" description="Methyltransferase type 11" evidence="6">
    <location>
        <begin position="95"/>
        <end position="190"/>
    </location>
</feature>
<organism evidence="7 8">
    <name type="scientific">Galendromus occidentalis</name>
    <name type="common">western predatory mite</name>
    <dbReference type="NCBI Taxonomy" id="34638"/>
    <lineage>
        <taxon>Eukaryota</taxon>
        <taxon>Metazoa</taxon>
        <taxon>Ecdysozoa</taxon>
        <taxon>Arthropoda</taxon>
        <taxon>Chelicerata</taxon>
        <taxon>Arachnida</taxon>
        <taxon>Acari</taxon>
        <taxon>Parasitiformes</taxon>
        <taxon>Mesostigmata</taxon>
        <taxon>Gamasina</taxon>
        <taxon>Phytoseioidea</taxon>
        <taxon>Phytoseiidae</taxon>
        <taxon>Typhlodrominae</taxon>
        <taxon>Galendromus</taxon>
    </lineage>
</organism>
<dbReference type="GO" id="GO:0061542">
    <property type="term" value="F:3-demethylubiquinol 3-O-methyltransferase activity"/>
    <property type="evidence" value="ECO:0007669"/>
    <property type="project" value="UniProtKB-UniRule"/>
</dbReference>
<dbReference type="EC" id="2.1.1.64" evidence="5"/>
<feature type="binding site" evidence="5">
    <location>
        <position position="166"/>
    </location>
    <ligand>
        <name>Mg(2+)</name>
        <dbReference type="ChEBI" id="CHEBI:18420"/>
    </ligand>
</feature>
<dbReference type="InterPro" id="IPR010233">
    <property type="entry name" value="UbiG_MeTrfase"/>
</dbReference>
<accession>A0AAJ6VZ05</accession>
<dbReference type="GO" id="GO:0032259">
    <property type="term" value="P:methylation"/>
    <property type="evidence" value="ECO:0007669"/>
    <property type="project" value="UniProtKB-KW"/>
</dbReference>
<dbReference type="Proteomes" id="UP000694867">
    <property type="component" value="Unplaced"/>
</dbReference>
<dbReference type="Gene3D" id="3.40.50.150">
    <property type="entry name" value="Vaccinia Virus protein VP39"/>
    <property type="match status" value="1"/>
</dbReference>
<evidence type="ECO:0000259" key="6">
    <source>
        <dbReference type="Pfam" id="PF08241"/>
    </source>
</evidence>
<dbReference type="PANTHER" id="PTHR43464">
    <property type="entry name" value="METHYLTRANSFERASE"/>
    <property type="match status" value="1"/>
</dbReference>
<keyword evidence="5" id="KW-0479">Metal-binding</keyword>
<dbReference type="InterPro" id="IPR013216">
    <property type="entry name" value="Methyltransf_11"/>
</dbReference>
<keyword evidence="3 5" id="KW-0831">Ubiquinone biosynthesis</keyword>
<proteinExistence type="inferred from homology"/>
<evidence type="ECO:0000256" key="5">
    <source>
        <dbReference type="HAMAP-Rule" id="MF_03190"/>
    </source>
</evidence>
<dbReference type="GO" id="GO:0010420">
    <property type="term" value="F:polyprenyldihydroxybenzoate methyltransferase activity"/>
    <property type="evidence" value="ECO:0007669"/>
    <property type="project" value="UniProtKB-UniRule"/>
</dbReference>
<keyword evidence="7" id="KW-1185">Reference proteome</keyword>
<dbReference type="InterPro" id="IPR029063">
    <property type="entry name" value="SAM-dependent_MTases_sf"/>
</dbReference>
<keyword evidence="8" id="KW-0830">Ubiquinone</keyword>
<gene>
    <name evidence="8" type="primary">LOC100905107</name>
</gene>
<keyword evidence="4 5" id="KW-0949">S-adenosyl-L-methionine</keyword>
<dbReference type="GO" id="GO:0031314">
    <property type="term" value="C:extrinsic component of mitochondrial inner membrane"/>
    <property type="evidence" value="ECO:0007669"/>
    <property type="project" value="UniProtKB-UniRule"/>
</dbReference>
<keyword evidence="2 5" id="KW-0808">Transferase</keyword>
<feature type="binding site" evidence="5">
    <location>
        <position position="98"/>
    </location>
    <ligand>
        <name>S-adenosyl-L-methionine</name>
        <dbReference type="ChEBI" id="CHEBI:59789"/>
    </ligand>
</feature>
<evidence type="ECO:0000313" key="8">
    <source>
        <dbReference type="RefSeq" id="XP_003746304.1"/>
    </source>
</evidence>
<comment type="cofactor">
    <cofactor evidence="5">
        <name>Mg(2+)</name>
        <dbReference type="ChEBI" id="CHEBI:18420"/>
    </cofactor>
</comment>
<evidence type="ECO:0000256" key="4">
    <source>
        <dbReference type="ARBA" id="ARBA00022691"/>
    </source>
</evidence>
<comment type="catalytic activity">
    <reaction evidence="5">
        <text>a 3-demethylubiquinol + S-adenosyl-L-methionine = a ubiquinol + S-adenosyl-L-homocysteine + H(+)</text>
        <dbReference type="Rhea" id="RHEA:44380"/>
        <dbReference type="Rhea" id="RHEA-COMP:9566"/>
        <dbReference type="Rhea" id="RHEA-COMP:10914"/>
        <dbReference type="ChEBI" id="CHEBI:15378"/>
        <dbReference type="ChEBI" id="CHEBI:17976"/>
        <dbReference type="ChEBI" id="CHEBI:57856"/>
        <dbReference type="ChEBI" id="CHEBI:59789"/>
        <dbReference type="ChEBI" id="CHEBI:84422"/>
        <dbReference type="EC" id="2.1.1.64"/>
    </reaction>
</comment>
<keyword evidence="5" id="KW-0496">Mitochondrion</keyword>
<reference evidence="8" key="1">
    <citation type="submission" date="2025-08" db="UniProtKB">
        <authorList>
            <consortium name="RefSeq"/>
        </authorList>
    </citation>
    <scope>IDENTIFICATION</scope>
</reference>
<dbReference type="GeneID" id="100905107"/>
<dbReference type="EC" id="2.1.1.114" evidence="5"/>
<protein>
    <recommendedName>
        <fullName evidence="5">Ubiquinone biosynthesis O-methyltransferase, mitochondrial</fullName>
    </recommendedName>
    <alternativeName>
        <fullName evidence="5">3-demethylubiquinol 3-O-methyltransferase</fullName>
        <ecNumber evidence="5">2.1.1.64</ecNumber>
    </alternativeName>
    <alternativeName>
        <fullName evidence="5">3-demethylubiquinone 3-O-methyltransferase</fullName>
        <ecNumber evidence="5">2.1.1.-</ecNumber>
    </alternativeName>
    <alternativeName>
        <fullName evidence="5">Polyprenyldihydroxybenzoate methyltransferase</fullName>
        <ecNumber evidence="5">2.1.1.114</ecNumber>
    </alternativeName>
</protein>
<dbReference type="EC" id="2.1.1.-" evidence="5"/>
<comment type="subcellular location">
    <subcellularLocation>
        <location evidence="5">Mitochondrion inner membrane</location>
        <topology evidence="5">Peripheral membrane protein</topology>
        <orientation evidence="5">Matrix side</orientation>
    </subcellularLocation>
</comment>
<comment type="pathway">
    <text evidence="5">Cofactor biosynthesis; ubiquinone biosynthesis.</text>
</comment>
<dbReference type="AlphaFoldDB" id="A0AAJ6VZ05"/>
<evidence type="ECO:0000256" key="3">
    <source>
        <dbReference type="ARBA" id="ARBA00022688"/>
    </source>
</evidence>
<evidence type="ECO:0000313" key="7">
    <source>
        <dbReference type="Proteomes" id="UP000694867"/>
    </source>
</evidence>
<dbReference type="KEGG" id="goe:100905107"/>
<evidence type="ECO:0000256" key="2">
    <source>
        <dbReference type="ARBA" id="ARBA00022679"/>
    </source>
</evidence>
<dbReference type="CDD" id="cd02440">
    <property type="entry name" value="AdoMet_MTases"/>
    <property type="match status" value="1"/>
</dbReference>
<dbReference type="SUPFAM" id="SSF53335">
    <property type="entry name" value="S-adenosyl-L-methionine-dependent methyltransferases"/>
    <property type="match status" value="1"/>
</dbReference>
<comment type="catalytic activity">
    <reaction evidence="5">
        <text>a 3-demethylubiquinone + S-adenosyl-L-methionine = a ubiquinone + S-adenosyl-L-homocysteine</text>
        <dbReference type="Rhea" id="RHEA:81215"/>
        <dbReference type="Rhea" id="RHEA-COMP:9565"/>
        <dbReference type="Rhea" id="RHEA-COMP:19654"/>
        <dbReference type="ChEBI" id="CHEBI:16389"/>
        <dbReference type="ChEBI" id="CHEBI:57856"/>
        <dbReference type="ChEBI" id="CHEBI:59789"/>
        <dbReference type="ChEBI" id="CHEBI:231825"/>
    </reaction>
</comment>
<dbReference type="NCBIfam" id="TIGR01983">
    <property type="entry name" value="UbiG"/>
    <property type="match status" value="1"/>
</dbReference>
<feature type="binding site" evidence="5">
    <location>
        <position position="163"/>
    </location>
    <ligand>
        <name>Mg(2+)</name>
        <dbReference type="ChEBI" id="CHEBI:18420"/>
    </ligand>
</feature>
<dbReference type="Pfam" id="PF08241">
    <property type="entry name" value="Methyltransf_11"/>
    <property type="match status" value="1"/>
</dbReference>
<comment type="similarity">
    <text evidence="5">Belongs to the class I-like SAM-binding methyltransferase superfamily. UbiG/COQ3 family.</text>
</comment>
<dbReference type="PANTHER" id="PTHR43464:SF19">
    <property type="entry name" value="UBIQUINONE BIOSYNTHESIS O-METHYLTRANSFERASE, MITOCHONDRIAL"/>
    <property type="match status" value="1"/>
</dbReference>
<feature type="binding site" evidence="5">
    <location>
        <position position="68"/>
    </location>
    <ligand>
        <name>S-adenosyl-L-methionine</name>
        <dbReference type="ChEBI" id="CHEBI:59789"/>
    </ligand>
</feature>
<comment type="function">
    <text evidence="5">O-methyltransferase required for two non-consecutive steps during ubiquinone biosynthesis. Catalyzes the 2 O-methylation of 3,4-dihydroxy-5-(all-trans-polyprenyl)benzoic acid into 4-hydroxy-3-methoxy-5-(all-trans-polyprenyl)benzoic acid. Also catalyzes the last step of ubiquinone biosynthesis by mediating methylation of 3-demethylubiquinone into ubiquinone. Also able to mediate the methylation of 3-demethylubiquinol into ubiquinol.</text>
</comment>
<comment type="catalytic activity">
    <reaction evidence="5">
        <text>a 3,4-dihydroxy-5-(all-trans-polyprenyl)benzoate + S-adenosyl-L-methionine = a 4-hydroxy-3-methoxy-5-(all-trans-polyprenyl)benzoate + S-adenosyl-L-homocysteine + H(+)</text>
        <dbReference type="Rhea" id="RHEA:44452"/>
        <dbReference type="Rhea" id="RHEA-COMP:10930"/>
        <dbReference type="Rhea" id="RHEA-COMP:10931"/>
        <dbReference type="ChEBI" id="CHEBI:15378"/>
        <dbReference type="ChEBI" id="CHEBI:57856"/>
        <dbReference type="ChEBI" id="CHEBI:59789"/>
        <dbReference type="ChEBI" id="CHEBI:64694"/>
        <dbReference type="ChEBI" id="CHEBI:84443"/>
        <dbReference type="EC" id="2.1.1.114"/>
    </reaction>
</comment>
<dbReference type="RefSeq" id="XP_003746304.1">
    <property type="nucleotide sequence ID" value="XM_003746256.1"/>
</dbReference>
<name>A0AAJ6VZ05_9ACAR</name>
<keyword evidence="5" id="KW-0472">Membrane</keyword>
<dbReference type="GO" id="GO:0046872">
    <property type="term" value="F:metal ion binding"/>
    <property type="evidence" value="ECO:0007669"/>
    <property type="project" value="UniProtKB-KW"/>
</dbReference>
<evidence type="ECO:0000256" key="1">
    <source>
        <dbReference type="ARBA" id="ARBA00022603"/>
    </source>
</evidence>
<keyword evidence="1 5" id="KW-0489">Methyltransferase</keyword>
<keyword evidence="5" id="KW-0460">Magnesium</keyword>
<feature type="binding site" evidence="5">
    <location>
        <position position="119"/>
    </location>
    <ligand>
        <name>S-adenosyl-L-methionine</name>
        <dbReference type="ChEBI" id="CHEBI:59789"/>
    </ligand>
</feature>
<dbReference type="HAMAP" id="MF_00472">
    <property type="entry name" value="UbiG"/>
    <property type="match status" value="1"/>
</dbReference>
<dbReference type="CTD" id="51805"/>
<comment type="subunit">
    <text evidence="5">Component of a multi-subunit COQ enzyme complex.</text>
</comment>
<sequence length="287" mass="32115">MTRGRFLRVLGRVLLDSSRPLSSQVKEAPSAPASDTVKKNERDFSKLRDQWWIPRGEFEVLSRMNELRVPLITDKLRGHRKLEDPASTLKGFSIIDVGCGGGLLSEPLARLGANVTGLDIVPSNIAAAKDHASRDPSIRDRINYICGDIKDIGEQYDALVASEVVEHVEDLDEFIRNCSRVVKPHGHLFFTTINRTLLSLLVAKIGAEYIVHLVPRGLHDWQMFVTPEELQLKLAKHGCAVSEVKGMMYHPIGGYWTWFGMDCINYALHAVKIGDPCQKGEQDHVPK</sequence>
<feature type="binding site" evidence="5">
    <location>
        <position position="167"/>
    </location>
    <ligand>
        <name>Mg(2+)</name>
        <dbReference type="ChEBI" id="CHEBI:18420"/>
    </ligand>
</feature>